<dbReference type="WBParaSite" id="Hba_11626">
    <property type="protein sequence ID" value="Hba_11626"/>
    <property type="gene ID" value="Hba_11626"/>
</dbReference>
<reference evidence="3" key="1">
    <citation type="submission" date="2016-11" db="UniProtKB">
        <authorList>
            <consortium name="WormBaseParasite"/>
        </authorList>
    </citation>
    <scope>IDENTIFICATION</scope>
</reference>
<keyword evidence="1" id="KW-0472">Membrane</keyword>
<name>A0A1I7X2E6_HETBA</name>
<proteinExistence type="predicted"/>
<keyword evidence="1" id="KW-0812">Transmembrane</keyword>
<accession>A0A1I7X2E6</accession>
<feature type="transmembrane region" description="Helical" evidence="1">
    <location>
        <begin position="574"/>
        <end position="600"/>
    </location>
</feature>
<evidence type="ECO:0000313" key="3">
    <source>
        <dbReference type="WBParaSite" id="Hba_11626"/>
    </source>
</evidence>
<evidence type="ECO:0000256" key="1">
    <source>
        <dbReference type="SAM" id="Phobius"/>
    </source>
</evidence>
<feature type="transmembrane region" description="Helical" evidence="1">
    <location>
        <begin position="466"/>
        <end position="485"/>
    </location>
</feature>
<protein>
    <submittedName>
        <fullName evidence="3">Signal peptide protein</fullName>
    </submittedName>
</protein>
<dbReference type="AlphaFoldDB" id="A0A1I7X2E6"/>
<feature type="transmembrane region" description="Helical" evidence="1">
    <location>
        <begin position="620"/>
        <end position="641"/>
    </location>
</feature>
<keyword evidence="1" id="KW-1133">Transmembrane helix</keyword>
<keyword evidence="2" id="KW-1185">Reference proteome</keyword>
<dbReference type="Proteomes" id="UP000095283">
    <property type="component" value="Unplaced"/>
</dbReference>
<organism evidence="2 3">
    <name type="scientific">Heterorhabditis bacteriophora</name>
    <name type="common">Entomopathogenic nematode worm</name>
    <dbReference type="NCBI Taxonomy" id="37862"/>
    <lineage>
        <taxon>Eukaryota</taxon>
        <taxon>Metazoa</taxon>
        <taxon>Ecdysozoa</taxon>
        <taxon>Nematoda</taxon>
        <taxon>Chromadorea</taxon>
        <taxon>Rhabditida</taxon>
        <taxon>Rhabditina</taxon>
        <taxon>Rhabditomorpha</taxon>
        <taxon>Strongyloidea</taxon>
        <taxon>Heterorhabditidae</taxon>
        <taxon>Heterorhabditis</taxon>
    </lineage>
</organism>
<feature type="transmembrane region" description="Helical" evidence="1">
    <location>
        <begin position="329"/>
        <end position="352"/>
    </location>
</feature>
<evidence type="ECO:0000313" key="2">
    <source>
        <dbReference type="Proteomes" id="UP000095283"/>
    </source>
</evidence>
<sequence length="807" mass="94137">MLNLPENIHFSDNQGTTALNLEIVRKYIYTCTSQILKKWHRAEIREKSSRLTFSPKVFRLNLNSTHLFNITRPHVLLSQMSSASLNQISHILRNQFHATHVCSVHVCDFQKNFTSLRILIWIFGGRTKNARLQFLSIRCFSCHGKNSSESDVINLINLSLKSKEKSCKYYKTNIDELAFISFLRQHRDIWFFASFNIDVTLCDIHNSHLNMSRWNKCSYSMEYIKVRRMSAIYHKSTTDDKRLGQSPLTFSVCRHVWKWKGRNGATKLVESELGLLYIVASRIKGLIVHSGAPDFTRDGFRISVTFRIFWMFFLSQCSCKTVGLSMDTVTVFVFICFLLPPFCWLFLSAILYRFESLFHQPLILFRGQYETTKYPAAAYVGWSVVEKNKATKIGGLTYQMKLKKHSKTTKAYVKQAVKKNRKKHAEVRDRTTAASPATRRHDSYIIRLLLLNRPSTEDILCRKVSFIYLLLLIVWLISIGNSSLYKLMKEMAKFSLSAIRKKISSLPGIEERNFPHKSSKSSVDSFMDMNAANIFPTGFNLYFPQYDSTRNILETTMIYSLDSRHERGPSATSLLPLFLIFALFLHFISPLFLCLTTNFSSTLSIPAKCCYFMVSFLKQFVINCCNLLSCCCWLFLLSYCANKFPTRIIFILKCTKPLIYWGKMLTCTDIPFMHLLRKHCLCYLCSYHNFFLKCLYECLISILLALSTLRIFPMLLYSQLKLGYCTEHFVNINIRSNFLLRTLEYSRFYVSGLFRYGCFCYYGRYYLDKNNTSEILFCNILKIWINNIGNGYIYELILRKKIDISFM</sequence>